<dbReference type="InterPro" id="IPR036412">
    <property type="entry name" value="HAD-like_sf"/>
</dbReference>
<evidence type="ECO:0000313" key="2">
    <source>
        <dbReference type="EMBL" id="CAB4565033.1"/>
    </source>
</evidence>
<reference evidence="2" key="1">
    <citation type="submission" date="2020-05" db="EMBL/GenBank/DDBJ databases">
        <authorList>
            <person name="Chiriac C."/>
            <person name="Salcher M."/>
            <person name="Ghai R."/>
            <person name="Kavagutti S V."/>
        </authorList>
    </citation>
    <scope>NUCLEOTIDE SEQUENCE</scope>
</reference>
<dbReference type="EMBL" id="CAEZST010000001">
    <property type="protein sequence ID" value="CAB4538177.1"/>
    <property type="molecule type" value="Genomic_DNA"/>
</dbReference>
<proteinExistence type="predicted"/>
<dbReference type="AlphaFoldDB" id="A0A6J6DS99"/>
<accession>A0A6J6DS99</accession>
<gene>
    <name evidence="1" type="ORF">UFOPK1503_00056</name>
    <name evidence="2" type="ORF">UFOPK1693_00292</name>
</gene>
<protein>
    <submittedName>
        <fullName evidence="2">Unannotated protein</fullName>
    </submittedName>
</protein>
<dbReference type="PRINTS" id="PR00413">
    <property type="entry name" value="HADHALOGNASE"/>
</dbReference>
<dbReference type="Gene3D" id="3.40.50.1000">
    <property type="entry name" value="HAD superfamily/HAD-like"/>
    <property type="match status" value="1"/>
</dbReference>
<dbReference type="EMBL" id="CAEZTO010000002">
    <property type="protein sequence ID" value="CAB4565033.1"/>
    <property type="molecule type" value="Genomic_DNA"/>
</dbReference>
<dbReference type="InterPro" id="IPR041492">
    <property type="entry name" value="HAD_2"/>
</dbReference>
<dbReference type="PANTHER" id="PTHR18901:SF38">
    <property type="entry name" value="PSEUDOURIDINE-5'-PHOSPHATASE"/>
    <property type="match status" value="1"/>
</dbReference>
<dbReference type="SFLD" id="SFLDG01129">
    <property type="entry name" value="C1.5:_HAD__Beta-PGM__Phosphata"/>
    <property type="match status" value="1"/>
</dbReference>
<dbReference type="InterPro" id="IPR023214">
    <property type="entry name" value="HAD_sf"/>
</dbReference>
<dbReference type="SUPFAM" id="SSF56784">
    <property type="entry name" value="HAD-like"/>
    <property type="match status" value="1"/>
</dbReference>
<dbReference type="SFLD" id="SFLDG01135">
    <property type="entry name" value="C1.5.6:_HAD__Beta-PGM__Phospha"/>
    <property type="match status" value="1"/>
</dbReference>
<organism evidence="2">
    <name type="scientific">freshwater metagenome</name>
    <dbReference type="NCBI Taxonomy" id="449393"/>
    <lineage>
        <taxon>unclassified sequences</taxon>
        <taxon>metagenomes</taxon>
        <taxon>ecological metagenomes</taxon>
    </lineage>
</organism>
<name>A0A6J6DS99_9ZZZZ</name>
<dbReference type="PANTHER" id="PTHR18901">
    <property type="entry name" value="2-DEOXYGLUCOSE-6-PHOSPHATE PHOSPHATASE 2"/>
    <property type="match status" value="1"/>
</dbReference>
<dbReference type="SFLD" id="SFLDS00003">
    <property type="entry name" value="Haloacid_Dehalogenase"/>
    <property type="match status" value="1"/>
</dbReference>
<dbReference type="CDD" id="cd07505">
    <property type="entry name" value="HAD_BPGM-like"/>
    <property type="match status" value="1"/>
</dbReference>
<sequence length="235" mass="25720">MKTLVQGATRLTAMSKNPFPMAVLWDLDGTLIDSEHYWAVSQNRLAQQYGATWTEEDERGVIGSSLYDSSALIKTKFGIQDRSVQDIIDHLTDEVIEQMRASLPWRPGALELLLSLRQEGIKTALVTMSMRRMAMAVVDSIPFSAFDVVVAGDDVKNGKPHPEPYLMAADLLGVETKHCIAFEDSITGLTSAVAAGTNAVGVTNMLELPTGVDRKIIDSLHGLTIEGLQELRIHV</sequence>
<dbReference type="Pfam" id="PF13419">
    <property type="entry name" value="HAD_2"/>
    <property type="match status" value="1"/>
</dbReference>
<dbReference type="InterPro" id="IPR023198">
    <property type="entry name" value="PGP-like_dom2"/>
</dbReference>
<dbReference type="Gene3D" id="1.10.150.240">
    <property type="entry name" value="Putative phosphatase, domain 2"/>
    <property type="match status" value="1"/>
</dbReference>
<dbReference type="InterPro" id="IPR006439">
    <property type="entry name" value="HAD-SF_hydro_IA"/>
</dbReference>
<evidence type="ECO:0000313" key="1">
    <source>
        <dbReference type="EMBL" id="CAB4538177.1"/>
    </source>
</evidence>
<dbReference type="NCBIfam" id="TIGR01509">
    <property type="entry name" value="HAD-SF-IA-v3"/>
    <property type="match status" value="1"/>
</dbReference>